<dbReference type="Proteomes" id="UP000010809">
    <property type="component" value="Chromosome"/>
</dbReference>
<sequence length="84" mass="9170">MFPKAVTPHEVVRYTNQFRNAQGIPPLTVNPALNAATLARAQDMKTHRYFAHRNPDAGEGPRDAIKAVGHVAKVSAVNIARGNR</sequence>
<evidence type="ECO:0000313" key="2">
    <source>
        <dbReference type="EMBL" id="AGA31888.1"/>
    </source>
</evidence>
<dbReference type="KEGG" id="tni:TVNIR_0175"/>
<evidence type="ECO:0000259" key="1">
    <source>
        <dbReference type="Pfam" id="PF00188"/>
    </source>
</evidence>
<gene>
    <name evidence="2" type="ordered locus">TVNIR_0175</name>
</gene>
<reference evidence="2" key="1">
    <citation type="submission" date="2015-12" db="EMBL/GenBank/DDBJ databases">
        <authorList>
            <person name="Tikhonova T.V."/>
            <person name="Pavlov A.R."/>
            <person name="Beletsky A.V."/>
            <person name="Mardanov A.V."/>
            <person name="Sorokin D.Y."/>
            <person name="Ravin N.V."/>
            <person name="Popov V.O."/>
        </authorList>
    </citation>
    <scope>NUCLEOTIDE SEQUENCE</scope>
    <source>
        <strain evidence="2">DSM 14787</strain>
    </source>
</reference>
<dbReference type="PANTHER" id="PTHR31157:SF1">
    <property type="entry name" value="SCP DOMAIN-CONTAINING PROTEIN"/>
    <property type="match status" value="1"/>
</dbReference>
<accession>L0DSB8</accession>
<feature type="domain" description="SCP" evidence="1">
    <location>
        <begin position="13"/>
        <end position="66"/>
    </location>
</feature>
<proteinExistence type="predicted"/>
<organism evidence="2 3">
    <name type="scientific">Thioalkalivibrio nitratireducens (strain DSM 14787 / UNIQEM 213 / ALEN2)</name>
    <dbReference type="NCBI Taxonomy" id="1255043"/>
    <lineage>
        <taxon>Bacteria</taxon>
        <taxon>Pseudomonadati</taxon>
        <taxon>Pseudomonadota</taxon>
        <taxon>Gammaproteobacteria</taxon>
        <taxon>Chromatiales</taxon>
        <taxon>Ectothiorhodospiraceae</taxon>
        <taxon>Thioalkalivibrio</taxon>
    </lineage>
</organism>
<dbReference type="InterPro" id="IPR035940">
    <property type="entry name" value="CAP_sf"/>
</dbReference>
<name>L0DSB8_THIND</name>
<dbReference type="Gene3D" id="3.40.33.10">
    <property type="entry name" value="CAP"/>
    <property type="match status" value="1"/>
</dbReference>
<evidence type="ECO:0000313" key="3">
    <source>
        <dbReference type="Proteomes" id="UP000010809"/>
    </source>
</evidence>
<dbReference type="eggNOG" id="COG2340">
    <property type="taxonomic scope" value="Bacteria"/>
</dbReference>
<dbReference type="STRING" id="1255043.TVNIR_0175"/>
<dbReference type="AlphaFoldDB" id="L0DSB8"/>
<dbReference type="CDD" id="cd05379">
    <property type="entry name" value="CAP_bacterial"/>
    <property type="match status" value="1"/>
</dbReference>
<dbReference type="RefSeq" id="WP_015257045.1">
    <property type="nucleotide sequence ID" value="NC_019902.2"/>
</dbReference>
<dbReference type="HOGENOM" id="CLU_2526473_0_0_6"/>
<dbReference type="PATRIC" id="fig|1255043.3.peg.175"/>
<dbReference type="Pfam" id="PF00188">
    <property type="entry name" value="CAP"/>
    <property type="match status" value="1"/>
</dbReference>
<protein>
    <recommendedName>
        <fullName evidence="1">SCP domain-containing protein</fullName>
    </recommendedName>
</protein>
<keyword evidence="3" id="KW-1185">Reference proteome</keyword>
<dbReference type="InterPro" id="IPR014044">
    <property type="entry name" value="CAP_dom"/>
</dbReference>
<dbReference type="PANTHER" id="PTHR31157">
    <property type="entry name" value="SCP DOMAIN-CONTAINING PROTEIN"/>
    <property type="match status" value="1"/>
</dbReference>
<dbReference type="SUPFAM" id="SSF55797">
    <property type="entry name" value="PR-1-like"/>
    <property type="match status" value="1"/>
</dbReference>
<dbReference type="EMBL" id="CP003989">
    <property type="protein sequence ID" value="AGA31888.1"/>
    <property type="molecule type" value="Genomic_DNA"/>
</dbReference>